<dbReference type="EMBL" id="JAIZPD010000001">
    <property type="protein sequence ID" value="KAH0967641.1"/>
    <property type="molecule type" value="Genomic_DNA"/>
</dbReference>
<dbReference type="GO" id="GO:0003677">
    <property type="term" value="F:DNA binding"/>
    <property type="evidence" value="ECO:0007669"/>
    <property type="project" value="InterPro"/>
</dbReference>
<evidence type="ECO:0000313" key="5">
    <source>
        <dbReference type="Proteomes" id="UP000824596"/>
    </source>
</evidence>
<evidence type="ECO:0000256" key="2">
    <source>
        <dbReference type="SAM" id="MobiDB-lite"/>
    </source>
</evidence>
<dbReference type="GO" id="GO:0006351">
    <property type="term" value="P:DNA-templated transcription"/>
    <property type="evidence" value="ECO:0007669"/>
    <property type="project" value="InterPro"/>
</dbReference>
<dbReference type="OrthoDB" id="5595695at2759"/>
<dbReference type="PANTHER" id="PTHR47256:SF3">
    <property type="entry name" value="ZN(II)2CYS6 TRANSCRIPTION FACTOR (EUROFUNG)"/>
    <property type="match status" value="1"/>
</dbReference>
<comment type="caution">
    <text evidence="4">The sequence shown here is derived from an EMBL/GenBank/DDBJ whole genome shotgun (WGS) entry which is preliminary data.</text>
</comment>
<dbReference type="RefSeq" id="XP_044725154.1">
    <property type="nucleotide sequence ID" value="XM_044858754.1"/>
</dbReference>
<sequence length="536" mass="59160">MDTRSIVHLQNTPQPESRQHGPYGSIIKGNTSKSAPNCRPFFVSLVKLPLSRWTNISNDDTLLTHLFTLFWTWDSSLARILHRELLLDDLSAQRDAASSVPREAEAQFCSDFLINSILAVSMGYLFKSTDFNEPPTHREFADEAFRLFALQGQAAQVPLLQGVAIMSIYEQAFGDPLRGASLFLDTLCTLRSSSDIIDVPALPYDNYESPRTDNLRQAIAFISDGLCYLDVKISLTMAPAAFASRIPRANGVRGQGSLSEKGSNIDALWIPYPVSTRPQLSHYDDALEAEYELSCLAGEILLAIQNNRASPVPDYLGAKALSNIRRTGLVRKSWPEGLGSSVENSTKDAGHDLKKGTLTTSRASYHFVSIKLLEPFTGLSFLDFSDGKTARFLSQSHSEGTISTLWNYRTAFGMRHEYWLLHACNTAVASLLLDNTLPGPHEESLSRGCELLYSMGRYMPRANWLLLALWGKAQARAIRLPGACKMFLSAGTATVRRINVGNVAPLISTNAGKGVLFTDPAQVTFKQKIECIERDG</sequence>
<dbReference type="InterPro" id="IPR053187">
    <property type="entry name" value="Notoamide_regulator"/>
</dbReference>
<protein>
    <submittedName>
        <fullName evidence="4">Fungal specific transcription factor domain-containing protein</fullName>
    </submittedName>
</protein>
<dbReference type="GeneID" id="68349412"/>
<dbReference type="Proteomes" id="UP000824596">
    <property type="component" value="Unassembled WGS sequence"/>
</dbReference>
<gene>
    <name evidence="4" type="ORF">HRG_00283</name>
</gene>
<dbReference type="CDD" id="cd12148">
    <property type="entry name" value="fungal_TF_MHR"/>
    <property type="match status" value="1"/>
</dbReference>
<feature type="region of interest" description="Disordered" evidence="2">
    <location>
        <begin position="1"/>
        <end position="31"/>
    </location>
</feature>
<feature type="domain" description="Xylanolytic transcriptional activator regulatory" evidence="3">
    <location>
        <begin position="69"/>
        <end position="204"/>
    </location>
</feature>
<dbReference type="InterPro" id="IPR007219">
    <property type="entry name" value="XnlR_reg_dom"/>
</dbReference>
<evidence type="ECO:0000256" key="1">
    <source>
        <dbReference type="ARBA" id="ARBA00023242"/>
    </source>
</evidence>
<keyword evidence="5" id="KW-1185">Reference proteome</keyword>
<name>A0A9P8SNZ2_9HYPO</name>
<evidence type="ECO:0000259" key="3">
    <source>
        <dbReference type="Pfam" id="PF04082"/>
    </source>
</evidence>
<dbReference type="GO" id="GO:0008270">
    <property type="term" value="F:zinc ion binding"/>
    <property type="evidence" value="ECO:0007669"/>
    <property type="project" value="InterPro"/>
</dbReference>
<dbReference type="Pfam" id="PF04082">
    <property type="entry name" value="Fungal_trans"/>
    <property type="match status" value="1"/>
</dbReference>
<evidence type="ECO:0000313" key="4">
    <source>
        <dbReference type="EMBL" id="KAH0967641.1"/>
    </source>
</evidence>
<dbReference type="PANTHER" id="PTHR47256">
    <property type="entry name" value="ZN(II)2CYS6 TRANSCRIPTION FACTOR (EUROFUNG)-RELATED"/>
    <property type="match status" value="1"/>
</dbReference>
<reference evidence="4" key="1">
    <citation type="submission" date="2021-09" db="EMBL/GenBank/DDBJ databases">
        <title>A high-quality genome of the endoparasitic fungus Hirsutella rhossiliensis with a comparison of Hirsutella genomes reveals transposable elements contributing to genome size variation.</title>
        <authorList>
            <person name="Lin R."/>
            <person name="Jiao Y."/>
            <person name="Sun X."/>
            <person name="Ling J."/>
            <person name="Xie B."/>
            <person name="Cheng X."/>
        </authorList>
    </citation>
    <scope>NUCLEOTIDE SEQUENCE</scope>
    <source>
        <strain evidence="4">HR02</strain>
    </source>
</reference>
<dbReference type="AlphaFoldDB" id="A0A9P8SNZ2"/>
<keyword evidence="1" id="KW-0539">Nucleus</keyword>
<proteinExistence type="predicted"/>
<organism evidence="4 5">
    <name type="scientific">Hirsutella rhossiliensis</name>
    <dbReference type="NCBI Taxonomy" id="111463"/>
    <lineage>
        <taxon>Eukaryota</taxon>
        <taxon>Fungi</taxon>
        <taxon>Dikarya</taxon>
        <taxon>Ascomycota</taxon>
        <taxon>Pezizomycotina</taxon>
        <taxon>Sordariomycetes</taxon>
        <taxon>Hypocreomycetidae</taxon>
        <taxon>Hypocreales</taxon>
        <taxon>Ophiocordycipitaceae</taxon>
        <taxon>Hirsutella</taxon>
    </lineage>
</organism>
<accession>A0A9P8SNZ2</accession>